<comment type="caution">
    <text evidence="2">The sequence shown here is derived from an EMBL/GenBank/DDBJ whole genome shotgun (WGS) entry which is preliminary data.</text>
</comment>
<evidence type="ECO:0008006" key="4">
    <source>
        <dbReference type="Google" id="ProtNLM"/>
    </source>
</evidence>
<sequence length="487" mass="53928">MDLIKFFTREEIIAGLEISANHLRLTVLSQEKEDKKSSAAFAAEEPLQEGALVNGHIVNKEEFIQSIKRLIGKSKTRIRYVILSIPDDKVFSKIFKFPKNIKDEKLKGTMELSIGFQLPIRPADAYLDWEKVEKETGDENEVLLAAVPKLIVNDYVAAVESAGLKIIAVEFHLLSIARALPPTDETVLVLKDNKEGMTTGVIKNNLLLFIHTISYETTPKDKLPTELKKVINFCEAEYGTLSKVLVPNEEAIGLIGNLGNLKVEVANIVKTSPDTKEPVTIPGSWLVSLGAATRGLMPRNQDNLVSLMPVGTEEAYEYHKAITFSKLVTEITISVSFVFLAVFLGAWFLMLYIQQSLNNQYSLSANLPVPIEAAGLEARATHLNALLSQTTEIIKTAPQWSEIISEITNMVGTDIVVGEIDTKSPDAPITLQGTAKSRDALNNLTKSFQASLKFTDVNVPLTDLEKKKDIPFSMSFRLKDPQSLYLK</sequence>
<evidence type="ECO:0000256" key="1">
    <source>
        <dbReference type="SAM" id="Phobius"/>
    </source>
</evidence>
<dbReference type="Gene3D" id="3.30.420.40">
    <property type="match status" value="2"/>
</dbReference>
<dbReference type="Pfam" id="PF11104">
    <property type="entry name" value="PilM_2"/>
    <property type="match status" value="1"/>
</dbReference>
<dbReference type="InterPro" id="IPR050696">
    <property type="entry name" value="FtsA/MreB"/>
</dbReference>
<dbReference type="Gene3D" id="3.30.1490.300">
    <property type="match status" value="1"/>
</dbReference>
<proteinExistence type="predicted"/>
<dbReference type="EMBL" id="MHIU01000026">
    <property type="protein sequence ID" value="OGY57657.1"/>
    <property type="molecule type" value="Genomic_DNA"/>
</dbReference>
<protein>
    <recommendedName>
        <fullName evidence="4">SHS2 domain-containing protein</fullName>
    </recommendedName>
</protein>
<dbReference type="Proteomes" id="UP000178651">
    <property type="component" value="Unassembled WGS sequence"/>
</dbReference>
<feature type="transmembrane region" description="Helical" evidence="1">
    <location>
        <begin position="331"/>
        <end position="353"/>
    </location>
</feature>
<dbReference type="InterPro" id="IPR005883">
    <property type="entry name" value="PilM"/>
</dbReference>
<gene>
    <name evidence="2" type="ORF">A3D47_02635</name>
</gene>
<accession>A0A1G1Z1W5</accession>
<evidence type="ECO:0000313" key="2">
    <source>
        <dbReference type="EMBL" id="OGY57657.1"/>
    </source>
</evidence>
<dbReference type="PANTHER" id="PTHR32432:SF3">
    <property type="entry name" value="ETHANOLAMINE UTILIZATION PROTEIN EUTJ"/>
    <property type="match status" value="1"/>
</dbReference>
<name>A0A1G1Z1W5_9BACT</name>
<evidence type="ECO:0000313" key="3">
    <source>
        <dbReference type="Proteomes" id="UP000178651"/>
    </source>
</evidence>
<reference evidence="2 3" key="1">
    <citation type="journal article" date="2016" name="Nat. Commun.">
        <title>Thousands of microbial genomes shed light on interconnected biogeochemical processes in an aquifer system.</title>
        <authorList>
            <person name="Anantharaman K."/>
            <person name="Brown C.T."/>
            <person name="Hug L.A."/>
            <person name="Sharon I."/>
            <person name="Castelle C.J."/>
            <person name="Probst A.J."/>
            <person name="Thomas B.C."/>
            <person name="Singh A."/>
            <person name="Wilkins M.J."/>
            <person name="Karaoz U."/>
            <person name="Brodie E.L."/>
            <person name="Williams K.H."/>
            <person name="Hubbard S.S."/>
            <person name="Banfield J.F."/>
        </authorList>
    </citation>
    <scope>NUCLEOTIDE SEQUENCE [LARGE SCALE GENOMIC DNA]</scope>
</reference>
<keyword evidence="1" id="KW-0472">Membrane</keyword>
<dbReference type="AlphaFoldDB" id="A0A1G1Z1W5"/>
<dbReference type="PANTHER" id="PTHR32432">
    <property type="entry name" value="CELL DIVISION PROTEIN FTSA-RELATED"/>
    <property type="match status" value="1"/>
</dbReference>
<keyword evidence="1" id="KW-1133">Transmembrane helix</keyword>
<keyword evidence="1" id="KW-0812">Transmembrane</keyword>
<organism evidence="2 3">
    <name type="scientific">Candidatus Colwellbacteria bacterium RIFCSPHIGHO2_02_FULL_43_15</name>
    <dbReference type="NCBI Taxonomy" id="1797686"/>
    <lineage>
        <taxon>Bacteria</taxon>
        <taxon>Candidatus Colwelliibacteriota</taxon>
    </lineage>
</organism>
<dbReference type="InterPro" id="IPR043129">
    <property type="entry name" value="ATPase_NBD"/>
</dbReference>
<dbReference type="SUPFAM" id="SSF53067">
    <property type="entry name" value="Actin-like ATPase domain"/>
    <property type="match status" value="1"/>
</dbReference>